<evidence type="ECO:0000256" key="1">
    <source>
        <dbReference type="SAM" id="Phobius"/>
    </source>
</evidence>
<accession>A0A8D9BF43</accession>
<keyword evidence="1" id="KW-0812">Transmembrane</keyword>
<evidence type="ECO:0000313" key="2">
    <source>
        <dbReference type="EMBL" id="CAG6784099.1"/>
    </source>
</evidence>
<keyword evidence="1" id="KW-1133">Transmembrane helix</keyword>
<reference evidence="2" key="1">
    <citation type="submission" date="2021-05" db="EMBL/GenBank/DDBJ databases">
        <authorList>
            <person name="Alioto T."/>
            <person name="Alioto T."/>
            <person name="Gomez Garrido J."/>
        </authorList>
    </citation>
    <scope>NUCLEOTIDE SEQUENCE</scope>
</reference>
<dbReference type="EMBL" id="HBUF01636004">
    <property type="protein sequence ID" value="CAG6784099.1"/>
    <property type="molecule type" value="Transcribed_RNA"/>
</dbReference>
<proteinExistence type="predicted"/>
<feature type="transmembrane region" description="Helical" evidence="1">
    <location>
        <begin position="43"/>
        <end position="64"/>
    </location>
</feature>
<dbReference type="AlphaFoldDB" id="A0A8D9BF43"/>
<keyword evidence="1" id="KW-0472">Membrane</keyword>
<organism evidence="2">
    <name type="scientific">Cacopsylla melanoneura</name>
    <dbReference type="NCBI Taxonomy" id="428564"/>
    <lineage>
        <taxon>Eukaryota</taxon>
        <taxon>Metazoa</taxon>
        <taxon>Ecdysozoa</taxon>
        <taxon>Arthropoda</taxon>
        <taxon>Hexapoda</taxon>
        <taxon>Insecta</taxon>
        <taxon>Pterygota</taxon>
        <taxon>Neoptera</taxon>
        <taxon>Paraneoptera</taxon>
        <taxon>Hemiptera</taxon>
        <taxon>Sternorrhyncha</taxon>
        <taxon>Psylloidea</taxon>
        <taxon>Psyllidae</taxon>
        <taxon>Psyllinae</taxon>
        <taxon>Cacopsylla</taxon>
    </lineage>
</organism>
<name>A0A8D9BF43_9HEMI</name>
<feature type="transmembrane region" description="Helical" evidence="1">
    <location>
        <begin position="76"/>
        <end position="99"/>
    </location>
</feature>
<protein>
    <submittedName>
        <fullName evidence="2">Uncharacterized protein</fullName>
    </submittedName>
</protein>
<sequence>MRRFIFTFLVLFLTTPVDNISLFFFLSSELFFSFTKAIMNCVYYCIICFLPFSLSFSSIAYYVSIIFHFSSIISFIYARVFIFSFFLIYFILFPFHYLFS</sequence>